<accession>A0A4R3HYD0</accession>
<dbReference type="OrthoDB" id="3982782at2"/>
<dbReference type="GO" id="GO:0016787">
    <property type="term" value="F:hydrolase activity"/>
    <property type="evidence" value="ECO:0007669"/>
    <property type="project" value="InterPro"/>
</dbReference>
<dbReference type="Gene3D" id="3.20.20.140">
    <property type="entry name" value="Metal-dependent hydrolases"/>
    <property type="match status" value="1"/>
</dbReference>
<feature type="chain" id="PRO_5020754238" evidence="1">
    <location>
        <begin position="21"/>
        <end position="273"/>
    </location>
</feature>
<dbReference type="RefSeq" id="WP_132703243.1">
    <property type="nucleotide sequence ID" value="NZ_SLZR01000018.1"/>
</dbReference>
<keyword evidence="3" id="KW-1185">Reference proteome</keyword>
<organism evidence="2 3">
    <name type="scientific">Reinekea marinisedimentorum</name>
    <dbReference type="NCBI Taxonomy" id="230495"/>
    <lineage>
        <taxon>Bacteria</taxon>
        <taxon>Pseudomonadati</taxon>
        <taxon>Pseudomonadota</taxon>
        <taxon>Gammaproteobacteria</taxon>
        <taxon>Oceanospirillales</taxon>
        <taxon>Saccharospirillaceae</taxon>
        <taxon>Reinekea</taxon>
    </lineage>
</organism>
<gene>
    <name evidence="2" type="ORF">BCF53_11843</name>
</gene>
<sequence>MKLKQMLAAGLLGLSALAGASPFMELVDTHIHYSHDAWERTPPPEAIRLLRLAGLQKAFVSSSSDQGTQMLYAEAPDLIVPVLRPYRKRGEISTWFRDETVIPMLEDLLEKNTYAGIGEFHIYGDDANMPVIRRVVELAQQYHCFLHLHGDAEAVENVFKQDPNATILWAHSGFEGPAVVSQMLARFPNLKADLAFRNDHAFQGKVDAQWRELFLKYPDRIMVGTDTFAPERWHYIMDHADWTREWLKDLPESVAQKIGYQNGLDLAAWALNK</sequence>
<evidence type="ECO:0000313" key="2">
    <source>
        <dbReference type="EMBL" id="TCS37683.1"/>
    </source>
</evidence>
<dbReference type="SUPFAM" id="SSF51556">
    <property type="entry name" value="Metallo-dependent hydrolases"/>
    <property type="match status" value="1"/>
</dbReference>
<dbReference type="InterPro" id="IPR032466">
    <property type="entry name" value="Metal_Hydrolase"/>
</dbReference>
<dbReference type="AlphaFoldDB" id="A0A4R3HYD0"/>
<protein>
    <submittedName>
        <fullName evidence="2">Uncharacterized protein</fullName>
    </submittedName>
</protein>
<feature type="signal peptide" evidence="1">
    <location>
        <begin position="1"/>
        <end position="20"/>
    </location>
</feature>
<dbReference type="Proteomes" id="UP000295793">
    <property type="component" value="Unassembled WGS sequence"/>
</dbReference>
<reference evidence="2 3" key="1">
    <citation type="submission" date="2019-03" db="EMBL/GenBank/DDBJ databases">
        <title>Genomic Encyclopedia of Archaeal and Bacterial Type Strains, Phase II (KMG-II): from individual species to whole genera.</title>
        <authorList>
            <person name="Goeker M."/>
        </authorList>
    </citation>
    <scope>NUCLEOTIDE SEQUENCE [LARGE SCALE GENOMIC DNA]</scope>
    <source>
        <strain evidence="2 3">DSM 15388</strain>
    </source>
</reference>
<proteinExistence type="predicted"/>
<comment type="caution">
    <text evidence="2">The sequence shown here is derived from an EMBL/GenBank/DDBJ whole genome shotgun (WGS) entry which is preliminary data.</text>
</comment>
<name>A0A4R3HYD0_9GAMM</name>
<dbReference type="EMBL" id="SLZR01000018">
    <property type="protein sequence ID" value="TCS37683.1"/>
    <property type="molecule type" value="Genomic_DNA"/>
</dbReference>
<evidence type="ECO:0000256" key="1">
    <source>
        <dbReference type="SAM" id="SignalP"/>
    </source>
</evidence>
<keyword evidence="1" id="KW-0732">Signal</keyword>
<evidence type="ECO:0000313" key="3">
    <source>
        <dbReference type="Proteomes" id="UP000295793"/>
    </source>
</evidence>